<accession>A0A099I0J1</accession>
<reference evidence="2 3" key="1">
    <citation type="submission" date="2014-08" db="EMBL/GenBank/DDBJ databases">
        <title>Clostridium innocuum, an unnegligible vancomycin-resistant pathogen causing extra-intestinal infections.</title>
        <authorList>
            <person name="Feng Y."/>
            <person name="Chiu C.-H."/>
        </authorList>
    </citation>
    <scope>NUCLEOTIDE SEQUENCE [LARGE SCALE GENOMIC DNA]</scope>
    <source>
        <strain evidence="2 3">AN88</strain>
    </source>
</reference>
<name>A0A099I0J1_CLOIN</name>
<dbReference type="PROSITE" id="PS51257">
    <property type="entry name" value="PROKAR_LIPOPROTEIN"/>
    <property type="match status" value="1"/>
</dbReference>
<dbReference type="Gene3D" id="3.30.1830.10">
    <property type="entry name" value="YehR-like"/>
    <property type="match status" value="1"/>
</dbReference>
<feature type="signal peptide" evidence="1">
    <location>
        <begin position="1"/>
        <end position="23"/>
    </location>
</feature>
<dbReference type="InterPro" id="IPR009736">
    <property type="entry name" value="DUF1307"/>
</dbReference>
<protein>
    <recommendedName>
        <fullName evidence="4">DUF1307 domain-containing protein</fullName>
    </recommendedName>
</protein>
<dbReference type="Pfam" id="PF06998">
    <property type="entry name" value="DUF1307"/>
    <property type="match status" value="1"/>
</dbReference>
<dbReference type="InterPro" id="IPR036699">
    <property type="entry name" value="YehR-like_sf"/>
</dbReference>
<organism evidence="2 3">
    <name type="scientific">Clostridium innocuum</name>
    <dbReference type="NCBI Taxonomy" id="1522"/>
    <lineage>
        <taxon>Bacteria</taxon>
        <taxon>Bacillati</taxon>
        <taxon>Bacillota</taxon>
        <taxon>Clostridia</taxon>
        <taxon>Eubacteriales</taxon>
        <taxon>Clostridiaceae</taxon>
        <taxon>Clostridium</taxon>
    </lineage>
</organism>
<gene>
    <name evidence="2" type="ORF">CIAN88_21475</name>
</gene>
<comment type="caution">
    <text evidence="2">The sequence shown here is derived from an EMBL/GenBank/DDBJ whole genome shotgun (WGS) entry which is preliminary data.</text>
</comment>
<sequence length="146" mass="15208">MKKLLCAAFAVLVLAGCSGGAKTETKTCSMEQSGMKMDATFTAEDDKITKTSVKVTMDLSAAGLGDTELTDDQKKQLETAVLSQLGVEEGKGVNVSAEFKDKNIIATVDVDMKDGDSATLKKLGFGGEASLSKTLEEAKGEGATCK</sequence>
<dbReference type="SUPFAM" id="SSF160704">
    <property type="entry name" value="YehR-like"/>
    <property type="match status" value="1"/>
</dbReference>
<dbReference type="AlphaFoldDB" id="A0A099I0J1"/>
<evidence type="ECO:0008006" key="4">
    <source>
        <dbReference type="Google" id="ProtNLM"/>
    </source>
</evidence>
<dbReference type="Proteomes" id="UP000030008">
    <property type="component" value="Unassembled WGS sequence"/>
</dbReference>
<evidence type="ECO:0000313" key="2">
    <source>
        <dbReference type="EMBL" id="KGJ51245.1"/>
    </source>
</evidence>
<proteinExistence type="predicted"/>
<dbReference type="RefSeq" id="WP_044908145.1">
    <property type="nucleotide sequence ID" value="NZ_JQIF01000131.1"/>
</dbReference>
<dbReference type="EMBL" id="JQIF01000131">
    <property type="protein sequence ID" value="KGJ51245.1"/>
    <property type="molecule type" value="Genomic_DNA"/>
</dbReference>
<keyword evidence="1" id="KW-0732">Signal</keyword>
<evidence type="ECO:0000256" key="1">
    <source>
        <dbReference type="SAM" id="SignalP"/>
    </source>
</evidence>
<feature type="chain" id="PRO_5001955884" description="DUF1307 domain-containing protein" evidence="1">
    <location>
        <begin position="24"/>
        <end position="146"/>
    </location>
</feature>
<evidence type="ECO:0000313" key="3">
    <source>
        <dbReference type="Proteomes" id="UP000030008"/>
    </source>
</evidence>